<dbReference type="PANTHER" id="PTHR46033:SF8">
    <property type="entry name" value="PROTEIN MAINTENANCE OF MERISTEMS-LIKE"/>
    <property type="match status" value="1"/>
</dbReference>
<keyword evidence="4" id="KW-1185">Reference proteome</keyword>
<proteinExistence type="predicted"/>
<dbReference type="EMBL" id="QZWG01000004">
    <property type="protein sequence ID" value="RZC17305.1"/>
    <property type="molecule type" value="Genomic_DNA"/>
</dbReference>
<reference evidence="3 4" key="1">
    <citation type="submission" date="2018-09" db="EMBL/GenBank/DDBJ databases">
        <title>A high-quality reference genome of wild soybean provides a powerful tool to mine soybean genomes.</title>
        <authorList>
            <person name="Xie M."/>
            <person name="Chung C.Y.L."/>
            <person name="Li M.-W."/>
            <person name="Wong F.-L."/>
            <person name="Chan T.-F."/>
            <person name="Lam H.-M."/>
        </authorList>
    </citation>
    <scope>NUCLEOTIDE SEQUENCE [LARGE SCALE GENOMIC DNA]</scope>
    <source>
        <strain evidence="4">cv. W05</strain>
        <tissue evidence="3">Hypocotyl of etiolated seedlings</tissue>
    </source>
</reference>
<name>A0A445L2K0_GLYSO</name>
<dbReference type="Proteomes" id="UP000289340">
    <property type="component" value="Chromosome 4"/>
</dbReference>
<dbReference type="GO" id="GO:0010073">
    <property type="term" value="P:meristem maintenance"/>
    <property type="evidence" value="ECO:0007669"/>
    <property type="project" value="InterPro"/>
</dbReference>
<evidence type="ECO:0000259" key="2">
    <source>
        <dbReference type="Pfam" id="PF10536"/>
    </source>
</evidence>
<organism evidence="3 4">
    <name type="scientific">Glycine soja</name>
    <name type="common">Wild soybean</name>
    <dbReference type="NCBI Taxonomy" id="3848"/>
    <lineage>
        <taxon>Eukaryota</taxon>
        <taxon>Viridiplantae</taxon>
        <taxon>Streptophyta</taxon>
        <taxon>Embryophyta</taxon>
        <taxon>Tracheophyta</taxon>
        <taxon>Spermatophyta</taxon>
        <taxon>Magnoliopsida</taxon>
        <taxon>eudicotyledons</taxon>
        <taxon>Gunneridae</taxon>
        <taxon>Pentapetalae</taxon>
        <taxon>rosids</taxon>
        <taxon>fabids</taxon>
        <taxon>Fabales</taxon>
        <taxon>Fabaceae</taxon>
        <taxon>Papilionoideae</taxon>
        <taxon>50 kb inversion clade</taxon>
        <taxon>NPAAA clade</taxon>
        <taxon>indigoferoid/millettioid clade</taxon>
        <taxon>Phaseoleae</taxon>
        <taxon>Glycine</taxon>
        <taxon>Glycine subgen. Soja</taxon>
    </lineage>
</organism>
<accession>A0A445L2K0</accession>
<evidence type="ECO:0000256" key="1">
    <source>
        <dbReference type="SAM" id="SignalP"/>
    </source>
</evidence>
<feature type="signal peptide" evidence="1">
    <location>
        <begin position="1"/>
        <end position="19"/>
    </location>
</feature>
<protein>
    <submittedName>
        <fullName evidence="3">Retinoblastoma-related protein 1 isoform G</fullName>
    </submittedName>
</protein>
<dbReference type="Pfam" id="PF10536">
    <property type="entry name" value="PMD"/>
    <property type="match status" value="1"/>
</dbReference>
<sequence>MTFKLLLLASFAFLGGSFAAHWVIMIRTRGLGRALGRVIDRALGREDHHDSDYVSQCRRPTAFARRQQQAAPIAEDDPVVIEDVHAHAEKAIDDAQGFSVNIGDRGLISAFVERWHKETNSFHLPVGELIITLDDVASLLHLPITGAFHSFEPLSCISHSSKSYYACVRENTYAYQSSSKDLTSINNHLNGNRKVRGPLKFDDVDIRNGYGYGLVTCAPTRVCVPLPQFLTRFFLHTGTTQATTAPTNHRAATTFGSFFISHFLNKSNSFFFFHTAIELSSGSGRGWGYFSFFFFPLFFLGFLDSDSSRVPFAIPSPSCSEPSIFLLRA</sequence>
<evidence type="ECO:0000313" key="3">
    <source>
        <dbReference type="EMBL" id="RZC17305.1"/>
    </source>
</evidence>
<feature type="chain" id="PRO_5019290711" evidence="1">
    <location>
        <begin position="20"/>
        <end position="329"/>
    </location>
</feature>
<dbReference type="InterPro" id="IPR019557">
    <property type="entry name" value="AminoTfrase-like_pln_mobile"/>
</dbReference>
<keyword evidence="1" id="KW-0732">Signal</keyword>
<dbReference type="InterPro" id="IPR044824">
    <property type="entry name" value="MAIN-like"/>
</dbReference>
<evidence type="ECO:0000313" key="4">
    <source>
        <dbReference type="Proteomes" id="UP000289340"/>
    </source>
</evidence>
<gene>
    <name evidence="3" type="ORF">D0Y65_010213</name>
</gene>
<dbReference type="AlphaFoldDB" id="A0A445L2K0"/>
<feature type="domain" description="Aminotransferase-like plant mobile" evidence="2">
    <location>
        <begin position="102"/>
        <end position="147"/>
    </location>
</feature>
<dbReference type="PANTHER" id="PTHR46033">
    <property type="entry name" value="PROTEIN MAIN-LIKE 2"/>
    <property type="match status" value="1"/>
</dbReference>
<comment type="caution">
    <text evidence="3">The sequence shown here is derived from an EMBL/GenBank/DDBJ whole genome shotgun (WGS) entry which is preliminary data.</text>
</comment>